<dbReference type="AlphaFoldDB" id="A0A9X3WLI4"/>
<proteinExistence type="predicted"/>
<dbReference type="RefSeq" id="WP_259866842.1">
    <property type="nucleotide sequence ID" value="NZ_JAMQJZ010000002.1"/>
</dbReference>
<comment type="caution">
    <text evidence="2">The sequence shown here is derived from an EMBL/GenBank/DDBJ whole genome shotgun (WGS) entry which is preliminary data.</text>
</comment>
<keyword evidence="1" id="KW-1133">Transmembrane helix</keyword>
<evidence type="ECO:0008006" key="4">
    <source>
        <dbReference type="Google" id="ProtNLM"/>
    </source>
</evidence>
<organism evidence="2 3">
    <name type="scientific">Aquibacillus koreensis</name>
    <dbReference type="NCBI Taxonomy" id="279446"/>
    <lineage>
        <taxon>Bacteria</taxon>
        <taxon>Bacillati</taxon>
        <taxon>Bacillota</taxon>
        <taxon>Bacilli</taxon>
        <taxon>Bacillales</taxon>
        <taxon>Bacillaceae</taxon>
        <taxon>Aquibacillus</taxon>
    </lineage>
</organism>
<evidence type="ECO:0000256" key="1">
    <source>
        <dbReference type="SAM" id="Phobius"/>
    </source>
</evidence>
<reference evidence="2" key="1">
    <citation type="submission" date="2022-06" db="EMBL/GenBank/DDBJ databases">
        <title>Aquibacillus sp. a new bacterium isolated from soil saline samples.</title>
        <authorList>
            <person name="Galisteo C."/>
            <person name="De La Haba R."/>
            <person name="Sanchez-Porro C."/>
            <person name="Ventosa A."/>
        </authorList>
    </citation>
    <scope>NUCLEOTIDE SEQUENCE</scope>
    <source>
        <strain evidence="2">JCM 12387</strain>
    </source>
</reference>
<feature type="transmembrane region" description="Helical" evidence="1">
    <location>
        <begin position="45"/>
        <end position="65"/>
    </location>
</feature>
<keyword evidence="1" id="KW-0472">Membrane</keyword>
<protein>
    <recommendedName>
        <fullName evidence="4">DUF4181 domain-containing protein</fullName>
    </recommendedName>
</protein>
<dbReference type="Proteomes" id="UP001145072">
    <property type="component" value="Unassembled WGS sequence"/>
</dbReference>
<feature type="transmembrane region" description="Helical" evidence="1">
    <location>
        <begin position="77"/>
        <end position="94"/>
    </location>
</feature>
<name>A0A9X3WLI4_9BACI</name>
<dbReference type="EMBL" id="JAMQJZ010000002">
    <property type="protein sequence ID" value="MDC3419564.1"/>
    <property type="molecule type" value="Genomic_DNA"/>
</dbReference>
<keyword evidence="3" id="KW-1185">Reference proteome</keyword>
<evidence type="ECO:0000313" key="2">
    <source>
        <dbReference type="EMBL" id="MDC3419564.1"/>
    </source>
</evidence>
<evidence type="ECO:0000313" key="3">
    <source>
        <dbReference type="Proteomes" id="UP001145072"/>
    </source>
</evidence>
<gene>
    <name evidence="2" type="ORF">NC661_04200</name>
</gene>
<accession>A0A9X3WLI4</accession>
<sequence length="95" mass="10799">MNEEYSLKEMIFDDEVHKKQKKGFGYVFAILLPLLQFMFNEAVVMAFLQVSAIAMVTFIGVKLVTYDIAEKRKVAKGDLFLIVFCIGMLALLSIL</sequence>
<keyword evidence="1" id="KW-0812">Transmembrane</keyword>
<feature type="transmembrane region" description="Helical" evidence="1">
    <location>
        <begin position="23"/>
        <end position="39"/>
    </location>
</feature>